<dbReference type="EMBL" id="VSWD01000012">
    <property type="protein sequence ID" value="KAK3086537.1"/>
    <property type="molecule type" value="Genomic_DNA"/>
</dbReference>
<evidence type="ECO:0000313" key="2">
    <source>
        <dbReference type="EMBL" id="KAK3086537.1"/>
    </source>
</evidence>
<dbReference type="Pfam" id="PF00059">
    <property type="entry name" value="Lectin_C"/>
    <property type="match status" value="2"/>
</dbReference>
<protein>
    <recommendedName>
        <fullName evidence="1">C-type lectin domain-containing protein</fullName>
    </recommendedName>
</protein>
<name>A0AA88XJN9_PINIB</name>
<dbReference type="InterPro" id="IPR050111">
    <property type="entry name" value="C-type_lectin/snaclec_domain"/>
</dbReference>
<feature type="domain" description="C-type lectin" evidence="1">
    <location>
        <begin position="135"/>
        <end position="251"/>
    </location>
</feature>
<dbReference type="InterPro" id="IPR016187">
    <property type="entry name" value="CTDL_fold"/>
</dbReference>
<evidence type="ECO:0000259" key="1">
    <source>
        <dbReference type="PROSITE" id="PS50041"/>
    </source>
</evidence>
<dbReference type="SUPFAM" id="SSF56436">
    <property type="entry name" value="C-type lectin-like"/>
    <property type="match status" value="4"/>
</dbReference>
<accession>A0AA88XJN9</accession>
<dbReference type="CDD" id="cd00037">
    <property type="entry name" value="CLECT"/>
    <property type="match status" value="1"/>
</dbReference>
<dbReference type="PANTHER" id="PTHR22803">
    <property type="entry name" value="MANNOSE, PHOSPHOLIPASE, LECTIN RECEPTOR RELATED"/>
    <property type="match status" value="1"/>
</dbReference>
<feature type="domain" description="C-type lectin" evidence="1">
    <location>
        <begin position="265"/>
        <end position="375"/>
    </location>
</feature>
<dbReference type="Proteomes" id="UP001186944">
    <property type="component" value="Unassembled WGS sequence"/>
</dbReference>
<dbReference type="InterPro" id="IPR001304">
    <property type="entry name" value="C-type_lectin-like"/>
</dbReference>
<reference evidence="2" key="1">
    <citation type="submission" date="2019-08" db="EMBL/GenBank/DDBJ databases">
        <title>The improved chromosome-level genome for the pearl oyster Pinctada fucata martensii using PacBio sequencing and Hi-C.</title>
        <authorList>
            <person name="Zheng Z."/>
        </authorList>
    </citation>
    <scope>NUCLEOTIDE SEQUENCE</scope>
    <source>
        <strain evidence="2">ZZ-2019</strain>
        <tissue evidence="2">Adductor muscle</tissue>
    </source>
</reference>
<dbReference type="PROSITE" id="PS50041">
    <property type="entry name" value="C_TYPE_LECTIN_2"/>
    <property type="match status" value="2"/>
</dbReference>
<dbReference type="Gene3D" id="3.10.100.10">
    <property type="entry name" value="Mannose-Binding Protein A, subunit A"/>
    <property type="match status" value="3"/>
</dbReference>
<organism evidence="2 3">
    <name type="scientific">Pinctada imbricata</name>
    <name type="common">Atlantic pearl-oyster</name>
    <name type="synonym">Pinctada martensii</name>
    <dbReference type="NCBI Taxonomy" id="66713"/>
    <lineage>
        <taxon>Eukaryota</taxon>
        <taxon>Metazoa</taxon>
        <taxon>Spiralia</taxon>
        <taxon>Lophotrochozoa</taxon>
        <taxon>Mollusca</taxon>
        <taxon>Bivalvia</taxon>
        <taxon>Autobranchia</taxon>
        <taxon>Pteriomorphia</taxon>
        <taxon>Pterioida</taxon>
        <taxon>Pterioidea</taxon>
        <taxon>Pteriidae</taxon>
        <taxon>Pinctada</taxon>
    </lineage>
</organism>
<dbReference type="InterPro" id="IPR016186">
    <property type="entry name" value="C-type_lectin-like/link_sf"/>
</dbReference>
<evidence type="ECO:0000313" key="3">
    <source>
        <dbReference type="Proteomes" id="UP001186944"/>
    </source>
</evidence>
<proteinExistence type="predicted"/>
<dbReference type="AlphaFoldDB" id="A0AA88XJN9"/>
<dbReference type="SMART" id="SM00034">
    <property type="entry name" value="CLECT"/>
    <property type="match status" value="2"/>
</dbReference>
<gene>
    <name evidence="2" type="ORF">FSP39_019884</name>
</gene>
<keyword evidence="3" id="KW-1185">Reference proteome</keyword>
<comment type="caution">
    <text evidence="2">The sequence shown here is derived from an EMBL/GenBank/DDBJ whole genome shotgun (WGS) entry which is preliminary data.</text>
</comment>
<sequence>MKKGGDLQQDTVKAPKARYHYIPCKSTEKTSKENKETRMGEDFCLITNSSDLSGTLYSADCKESKSFACFKPKGIKKDKPCVVMSMDPPPGLWHYRECTDYNRYICEFPRVGFTTTTTPIPTTPPPQCPDSWMSHSQFCYKIFSEKRSWTDARAACRELGTDLVSIHSRGEFNFVRSKVRASSVHTWIGLSDRATENVFTWTDGSPLDFEDWKNNQPDNWYNNEHCCQVTSDDSNAYNDAPCSLMFPFMCKVKKEKCKDPGFYFFRGFCYFIYNETTPIDYFEARRSCHDKHADLTGIHDLEETNFLMNLFRTLTPPGYLVEPLACEGSIDAQFAALLWDDGSAVDFQNWADNEPNDHGGEERCVTMARHIDSKCYFVSNNTENTVTWSTAQSKCKSFGQGFDLVSIKDADEMCEYYI</sequence>